<reference evidence="1" key="1">
    <citation type="submission" date="2020-08" db="EMBL/GenBank/DDBJ databases">
        <title>Studying the diversity of plant-associated saprophytic bacteria and their role in host health and plant-pathogen interactions.</title>
        <authorList>
            <person name="Potnis N."/>
        </authorList>
    </citation>
    <scope>NUCLEOTIDE SEQUENCE</scope>
    <source>
        <strain evidence="1">F21</strain>
    </source>
</reference>
<sequence>MNDQLQPVGASDPSFQHYPMGFRTLFQEIWKEQWKLWTAAGCPKPAPNALMNTIDRVMWNAWKSDLGILLKAHNQYLQAEMVTVVSSYQHSHGMITTADLIPTL</sequence>
<evidence type="ECO:0000313" key="1">
    <source>
        <dbReference type="EMBL" id="MBB5672343.1"/>
    </source>
</evidence>
<dbReference type="Proteomes" id="UP000528595">
    <property type="component" value="Unassembled WGS sequence"/>
</dbReference>
<comment type="caution">
    <text evidence="1">The sequence shown here is derived from an EMBL/GenBank/DDBJ whole genome shotgun (WGS) entry which is preliminary data.</text>
</comment>
<proteinExistence type="predicted"/>
<protein>
    <submittedName>
        <fullName evidence="1">Fe-S cluster biosynthesis and repair protein YggX</fullName>
    </submittedName>
</protein>
<organism evidence="1">
    <name type="scientific">Xanthomonas arboricola</name>
    <dbReference type="NCBI Taxonomy" id="56448"/>
    <lineage>
        <taxon>Bacteria</taxon>
        <taxon>Pseudomonadati</taxon>
        <taxon>Pseudomonadota</taxon>
        <taxon>Gammaproteobacteria</taxon>
        <taxon>Lysobacterales</taxon>
        <taxon>Lysobacteraceae</taxon>
        <taxon>Xanthomonas</taxon>
    </lineage>
</organism>
<dbReference type="AlphaFoldDB" id="A0AB73H2Z4"/>
<gene>
    <name evidence="1" type="ORF">FHR65_003941</name>
</gene>
<dbReference type="EMBL" id="JACIIQ010000022">
    <property type="protein sequence ID" value="MBB5672343.1"/>
    <property type="molecule type" value="Genomic_DNA"/>
</dbReference>
<accession>A0AB73H2Z4</accession>
<dbReference type="RefSeq" id="WP_184578588.1">
    <property type="nucleotide sequence ID" value="NZ_JACIIQ010000022.1"/>
</dbReference>
<name>A0AB73H2Z4_9XANT</name>